<dbReference type="InterPro" id="IPR018846">
    <property type="entry name" value="Beta-prop_RSE1/DDB1/CPSF1_1st"/>
</dbReference>
<evidence type="ECO:0000313" key="15">
    <source>
        <dbReference type="EMBL" id="CAD8963236.1"/>
    </source>
</evidence>
<keyword evidence="9" id="KW-0234">DNA repair</keyword>
<evidence type="ECO:0000259" key="11">
    <source>
        <dbReference type="Pfam" id="PF03178"/>
    </source>
</evidence>
<evidence type="ECO:0000256" key="7">
    <source>
        <dbReference type="ARBA" id="ARBA00022763"/>
    </source>
</evidence>
<evidence type="ECO:0000259" key="13">
    <source>
        <dbReference type="Pfam" id="PF23726"/>
    </source>
</evidence>
<protein>
    <recommendedName>
        <fullName evidence="5">DNA damage-binding protein 1</fullName>
    </recommendedName>
</protein>
<evidence type="ECO:0000256" key="4">
    <source>
        <dbReference type="ARBA" id="ARBA00007453"/>
    </source>
</evidence>
<dbReference type="PANTHER" id="PTHR10644">
    <property type="entry name" value="DNA REPAIR/RNA PROCESSING CPSF FAMILY"/>
    <property type="match status" value="1"/>
</dbReference>
<dbReference type="GO" id="GO:0005634">
    <property type="term" value="C:nucleus"/>
    <property type="evidence" value="ECO:0007669"/>
    <property type="project" value="UniProtKB-SubCell"/>
</dbReference>
<dbReference type="InterPro" id="IPR004871">
    <property type="entry name" value="RSE1/DDB1/CPSF1_C"/>
</dbReference>
<dbReference type="InterPro" id="IPR015943">
    <property type="entry name" value="WD40/YVTN_repeat-like_dom_sf"/>
</dbReference>
<dbReference type="Pfam" id="PF23726">
    <property type="entry name" value="Beta-prop_RSE1_2nd"/>
    <property type="match status" value="1"/>
</dbReference>
<dbReference type="GO" id="GO:0003677">
    <property type="term" value="F:DNA binding"/>
    <property type="evidence" value="ECO:0007669"/>
    <property type="project" value="UniProtKB-KW"/>
</dbReference>
<evidence type="ECO:0000256" key="10">
    <source>
        <dbReference type="ARBA" id="ARBA00023242"/>
    </source>
</evidence>
<evidence type="ECO:0000256" key="3">
    <source>
        <dbReference type="ARBA" id="ARBA00004906"/>
    </source>
</evidence>
<dbReference type="FunFam" id="1.10.150.910:FF:000003">
    <property type="entry name" value="DNA damage-binding protein 1a"/>
    <property type="match status" value="1"/>
</dbReference>
<dbReference type="AlphaFoldDB" id="A0A6U2CDB0"/>
<dbReference type="Gene3D" id="1.10.150.910">
    <property type="match status" value="1"/>
</dbReference>
<evidence type="ECO:0000256" key="2">
    <source>
        <dbReference type="ARBA" id="ARBA00004496"/>
    </source>
</evidence>
<feature type="domain" description="RSE1/DDB1/CPSF1 first beta-propeller" evidence="12">
    <location>
        <begin position="15"/>
        <end position="349"/>
    </location>
</feature>
<gene>
    <name evidence="15" type="ORF">HAND00432_LOCUS16106</name>
    <name evidence="14" type="ORF">HAND1043_LOCUS22201</name>
</gene>
<dbReference type="EMBL" id="HBFK01036659">
    <property type="protein sequence ID" value="CAD8755693.1"/>
    <property type="molecule type" value="Transcribed_RNA"/>
</dbReference>
<dbReference type="GO" id="GO:0006281">
    <property type="term" value="P:DNA repair"/>
    <property type="evidence" value="ECO:0007669"/>
    <property type="project" value="UniProtKB-KW"/>
</dbReference>
<dbReference type="FunFam" id="2.130.10.10:FF:000073">
    <property type="entry name" value="DNA damage-binding protein 1"/>
    <property type="match status" value="1"/>
</dbReference>
<dbReference type="Gene3D" id="2.130.10.10">
    <property type="entry name" value="YVTN repeat-like/Quinoprotein amine dehydrogenase"/>
    <property type="match status" value="3"/>
</dbReference>
<evidence type="ECO:0000256" key="1">
    <source>
        <dbReference type="ARBA" id="ARBA00004123"/>
    </source>
</evidence>
<organism evidence="15">
    <name type="scientific">Hemiselmis andersenii</name>
    <name type="common">Cryptophyte alga</name>
    <dbReference type="NCBI Taxonomy" id="464988"/>
    <lineage>
        <taxon>Eukaryota</taxon>
        <taxon>Cryptophyceae</taxon>
        <taxon>Cryptomonadales</taxon>
        <taxon>Hemiselmidaceae</taxon>
        <taxon>Hemiselmis</taxon>
    </lineage>
</organism>
<evidence type="ECO:0000259" key="12">
    <source>
        <dbReference type="Pfam" id="PF10433"/>
    </source>
</evidence>
<evidence type="ECO:0000256" key="9">
    <source>
        <dbReference type="ARBA" id="ARBA00023204"/>
    </source>
</evidence>
<proteinExistence type="inferred from homology"/>
<keyword evidence="8" id="KW-0238">DNA-binding</keyword>
<dbReference type="EMBL" id="HBFX01026507">
    <property type="protein sequence ID" value="CAD8963236.1"/>
    <property type="molecule type" value="Transcribed_RNA"/>
</dbReference>
<reference evidence="15" key="1">
    <citation type="submission" date="2021-01" db="EMBL/GenBank/DDBJ databases">
        <authorList>
            <person name="Corre E."/>
            <person name="Pelletier E."/>
            <person name="Niang G."/>
            <person name="Scheremetjew M."/>
            <person name="Finn R."/>
            <person name="Kale V."/>
            <person name="Holt S."/>
            <person name="Cochrane G."/>
            <person name="Meng A."/>
            <person name="Brown T."/>
            <person name="Cohen L."/>
        </authorList>
    </citation>
    <scope>NUCLEOTIDE SEQUENCE</scope>
    <source>
        <strain evidence="14">CCMP441</strain>
        <strain evidence="15">CCMP644</strain>
    </source>
</reference>
<sequence length="1095" mass="120896">MQYNYVVTAHKPSNVNLSVTGNFTGPNDLNLIVAKCNRLLIYLLTPEGLQPILDTPIYGRIATLELFRTNGAEKDALCLTTERWKFCVLEFDAESRELTTRAMGDLQDRIGRPVDSGQISHIDPNVKMIGLHLYDGLFKVVPIDPRGHLKEAFNIRLEELTVIDIQFLHVEKDRLPTILVLYQDPKEMRHFKTYEINAETKDLAPGPWQQQGVELGATMIIPVPLPIGGALLVGEQTISHLNGDRNSTKTISMGPTVIRSWGKIDDNGSRYLLGGHFGTLYVLVLEHDASFKVLDMKLEVLGETSCATTISYLDSGVVFIGSSFGDSQLIKLHQDKDELGSNVEVLESFTNLGPIQDFCVVDLERQGQGQVVTCSGTLKDGSLRVVRNGIGIDEQAQVELPGIKGLWNLRDSFEGDYDKYLVQSFIGETRVLEIGDEELGETELDGFEHSAQTIWCGNIKGDCLCQVTEKSIRLVSSSMKSLKQEWTPDGGGSITLASGNSEQVVVATGSRTIVLLDVSEGKITELNRTEASCEISCVNVAPLGGGGGGRSTMCAVGMWDQSVHVLRLPSLEALTVEALGGDVIPRSLLFATLEEQDYLLCALGDGHLFSFRIDRATAALSDKKKVSLGTQPLTLSRFQSKGSTHVFAASDRPTVIYSNNKKLLFSNVNLKDVTQMSQFNSEDFTDSLAIATESGLTIGTIDDIQKLHIRSVPLGEQPRRICHQESARAFCICTIKVTFDEAGEDVDEHYVKLLDDQTFEVLHTFELRRWENCCSLTTCTFIDDASTYIVVGTAEAVPHEAEPSQGRVLVFEVVERRLRLAAEKEVKGAVYTLKAFNGKLLAGINSKVELFRLVEGDSGGKELASECAHRGHILVLYLESRGDFILLGDLMRSMSLLTYKPVDGQVEEIAHDFNTNWMTAIDILDDDTFIGAENHYNLFSLRKNTDATTDEERLRLEVVGEYHMGDLINRFRHGSLVMRSGDADTPVIPTLIFGTVNGCIGVVASLPKEEYDLMLKVQGALNQVIKGVGGLRHEDWRSFQSERVPAGRPSKGFVDGDLIESFLDLKPQKMEQVANAVGVTVEELSKRVEELQRLH</sequence>
<comment type="pathway">
    <text evidence="3">Protein modification; protein ubiquitination.</text>
</comment>
<keyword evidence="6" id="KW-0963">Cytoplasm</keyword>
<evidence type="ECO:0000256" key="8">
    <source>
        <dbReference type="ARBA" id="ARBA00023125"/>
    </source>
</evidence>
<evidence type="ECO:0000256" key="6">
    <source>
        <dbReference type="ARBA" id="ARBA00022490"/>
    </source>
</evidence>
<accession>A0A6U2CDB0</accession>
<dbReference type="Pfam" id="PF03178">
    <property type="entry name" value="CPSF_A"/>
    <property type="match status" value="1"/>
</dbReference>
<evidence type="ECO:0000313" key="14">
    <source>
        <dbReference type="EMBL" id="CAD8755693.1"/>
    </source>
</evidence>
<dbReference type="GO" id="GO:0005737">
    <property type="term" value="C:cytoplasm"/>
    <property type="evidence" value="ECO:0007669"/>
    <property type="project" value="UniProtKB-SubCell"/>
</dbReference>
<comment type="similarity">
    <text evidence="4">Belongs to the DDB1 family.</text>
</comment>
<evidence type="ECO:0000256" key="5">
    <source>
        <dbReference type="ARBA" id="ARBA00014577"/>
    </source>
</evidence>
<dbReference type="InterPro" id="IPR058543">
    <property type="entry name" value="Beta-prop_RSE1/DDB1/CPSF1_2nd"/>
</dbReference>
<feature type="domain" description="RSE1/DDB1/CPSF1 second beta-propeller" evidence="13">
    <location>
        <begin position="393"/>
        <end position="701"/>
    </location>
</feature>
<dbReference type="SUPFAM" id="SSF50998">
    <property type="entry name" value="Quinoprotein alcohol dehydrogenase-like"/>
    <property type="match status" value="1"/>
</dbReference>
<dbReference type="Pfam" id="PF10433">
    <property type="entry name" value="Beta-prop_RSE1_1st"/>
    <property type="match status" value="1"/>
</dbReference>
<dbReference type="InterPro" id="IPR011047">
    <property type="entry name" value="Quinoprotein_ADH-like_sf"/>
</dbReference>
<name>A0A6U2CDB0_HEMAN</name>
<keyword evidence="10" id="KW-0539">Nucleus</keyword>
<comment type="subcellular location">
    <subcellularLocation>
        <location evidence="2">Cytoplasm</location>
    </subcellularLocation>
    <subcellularLocation>
        <location evidence="1">Nucleus</location>
    </subcellularLocation>
</comment>
<dbReference type="InterPro" id="IPR050358">
    <property type="entry name" value="RSE1/DDB1/CFT1"/>
</dbReference>
<feature type="domain" description="RSE1/DDB1/CPSF1 C-terminal" evidence="11">
    <location>
        <begin position="749"/>
        <end position="1064"/>
    </location>
</feature>
<keyword evidence="7" id="KW-0227">DNA damage</keyword>